<dbReference type="OrthoDB" id="10625133at2759"/>
<gene>
    <name evidence="1" type="ORF">BDV37DRAFT_249123</name>
</gene>
<keyword evidence="2" id="KW-1185">Reference proteome</keyword>
<reference evidence="1 2" key="1">
    <citation type="submission" date="2019-04" db="EMBL/GenBank/DDBJ databases">
        <authorList>
            <consortium name="DOE Joint Genome Institute"/>
            <person name="Mondo S."/>
            <person name="Kjaerbolling I."/>
            <person name="Vesth T."/>
            <person name="Frisvad J.C."/>
            <person name="Nybo J.L."/>
            <person name="Theobald S."/>
            <person name="Kildgaard S."/>
            <person name="Isbrandt T."/>
            <person name="Kuo A."/>
            <person name="Sato A."/>
            <person name="Lyhne E.K."/>
            <person name="Kogle M.E."/>
            <person name="Wiebenga A."/>
            <person name="Kun R.S."/>
            <person name="Lubbers R.J."/>
            <person name="Makela M.R."/>
            <person name="Barry K."/>
            <person name="Chovatia M."/>
            <person name="Clum A."/>
            <person name="Daum C."/>
            <person name="Haridas S."/>
            <person name="He G."/>
            <person name="LaButti K."/>
            <person name="Lipzen A."/>
            <person name="Riley R."/>
            <person name="Salamov A."/>
            <person name="Simmons B.A."/>
            <person name="Magnuson J.K."/>
            <person name="Henrissat B."/>
            <person name="Mortensen U.H."/>
            <person name="Larsen T.O."/>
            <person name="Devries R.P."/>
            <person name="Grigoriev I.V."/>
            <person name="Machida M."/>
            <person name="Baker S.E."/>
            <person name="Andersen M.R."/>
            <person name="Cantor M.N."/>
            <person name="Hua S.X."/>
        </authorList>
    </citation>
    <scope>NUCLEOTIDE SEQUENCE [LARGE SCALE GENOMIC DNA]</scope>
    <source>
        <strain evidence="1 2">CBS 119388</strain>
    </source>
</reference>
<dbReference type="EMBL" id="ML736773">
    <property type="protein sequence ID" value="KAE8403725.1"/>
    <property type="molecule type" value="Genomic_DNA"/>
</dbReference>
<organism evidence="1 2">
    <name type="scientific">Aspergillus pseudonomiae</name>
    <dbReference type="NCBI Taxonomy" id="1506151"/>
    <lineage>
        <taxon>Eukaryota</taxon>
        <taxon>Fungi</taxon>
        <taxon>Dikarya</taxon>
        <taxon>Ascomycota</taxon>
        <taxon>Pezizomycotina</taxon>
        <taxon>Eurotiomycetes</taxon>
        <taxon>Eurotiomycetidae</taxon>
        <taxon>Eurotiales</taxon>
        <taxon>Aspergillaceae</taxon>
        <taxon>Aspergillus</taxon>
        <taxon>Aspergillus subgen. Circumdati</taxon>
    </lineage>
</organism>
<accession>A0A5N7DC51</accession>
<name>A0A5N7DC51_9EURO</name>
<dbReference type="Proteomes" id="UP000325579">
    <property type="component" value="Unassembled WGS sequence"/>
</dbReference>
<dbReference type="GeneID" id="43666738"/>
<evidence type="ECO:0000313" key="1">
    <source>
        <dbReference type="EMBL" id="KAE8403725.1"/>
    </source>
</evidence>
<dbReference type="RefSeq" id="XP_031941044.1">
    <property type="nucleotide sequence ID" value="XM_032082047.1"/>
</dbReference>
<sequence>MFTLSLHSPWAVTENMNRWCGGHDWRSASNSDNLESLDFAFLDSGKIVVEIVNLEWREPLPRCQWLRKLPNFFQDGPMGLVIRIALPIRQAVRSSSSDAQLHRTNTAIVRVQHPYLRLKEVYAWPFFQLLIGITVKDKKVSFGEIAEFTGMIISMQLQIVRIPPNSKSRPMDKST</sequence>
<proteinExistence type="predicted"/>
<evidence type="ECO:0000313" key="2">
    <source>
        <dbReference type="Proteomes" id="UP000325579"/>
    </source>
</evidence>
<dbReference type="AlphaFoldDB" id="A0A5N7DC51"/>
<protein>
    <submittedName>
        <fullName evidence="1">Uncharacterized protein</fullName>
    </submittedName>
</protein>